<comment type="caution">
    <text evidence="1">The sequence shown here is derived from an EMBL/GenBank/DDBJ whole genome shotgun (WGS) entry which is preliminary data.</text>
</comment>
<organism evidence="1 2">
    <name type="scientific">Tanacetum coccineum</name>
    <dbReference type="NCBI Taxonomy" id="301880"/>
    <lineage>
        <taxon>Eukaryota</taxon>
        <taxon>Viridiplantae</taxon>
        <taxon>Streptophyta</taxon>
        <taxon>Embryophyta</taxon>
        <taxon>Tracheophyta</taxon>
        <taxon>Spermatophyta</taxon>
        <taxon>Magnoliopsida</taxon>
        <taxon>eudicotyledons</taxon>
        <taxon>Gunneridae</taxon>
        <taxon>Pentapetalae</taxon>
        <taxon>asterids</taxon>
        <taxon>campanulids</taxon>
        <taxon>Asterales</taxon>
        <taxon>Asteraceae</taxon>
        <taxon>Asteroideae</taxon>
        <taxon>Anthemideae</taxon>
        <taxon>Anthemidinae</taxon>
        <taxon>Tanacetum</taxon>
    </lineage>
</organism>
<protein>
    <recommendedName>
        <fullName evidence="3">Reverse transcriptase domain-containing protein</fullName>
    </recommendedName>
</protein>
<reference evidence="1" key="2">
    <citation type="submission" date="2022-01" db="EMBL/GenBank/DDBJ databases">
        <authorList>
            <person name="Yamashiro T."/>
            <person name="Shiraishi A."/>
            <person name="Satake H."/>
            <person name="Nakayama K."/>
        </authorList>
    </citation>
    <scope>NUCLEOTIDE SEQUENCE</scope>
</reference>
<keyword evidence="2" id="KW-1185">Reference proteome</keyword>
<dbReference type="EMBL" id="BQNB010009940">
    <property type="protein sequence ID" value="GJS70528.1"/>
    <property type="molecule type" value="Genomic_DNA"/>
</dbReference>
<dbReference type="PROSITE" id="PS51257">
    <property type="entry name" value="PROKAR_LIPOPROTEIN"/>
    <property type="match status" value="1"/>
</dbReference>
<evidence type="ECO:0000313" key="2">
    <source>
        <dbReference type="Proteomes" id="UP001151760"/>
    </source>
</evidence>
<dbReference type="PANTHER" id="PTHR48462:SF1">
    <property type="entry name" value="PROTEIN, PUTATIVE-RELATED"/>
    <property type="match status" value="1"/>
</dbReference>
<dbReference type="PANTHER" id="PTHR48462">
    <property type="entry name" value="PROTEIN, PUTATIVE-RELATED"/>
    <property type="match status" value="1"/>
</dbReference>
<gene>
    <name evidence="1" type="ORF">Tco_0703369</name>
</gene>
<reference evidence="1" key="1">
    <citation type="journal article" date="2022" name="Int. J. Mol. Sci.">
        <title>Draft Genome of Tanacetum Coccineum: Genomic Comparison of Closely Related Tanacetum-Family Plants.</title>
        <authorList>
            <person name="Yamashiro T."/>
            <person name="Shiraishi A."/>
            <person name="Nakayama K."/>
            <person name="Satake H."/>
        </authorList>
    </citation>
    <scope>NUCLEOTIDE SEQUENCE</scope>
</reference>
<sequence length="802" mass="89181">MAVVRFHCPFLGLSGCQDGGGNRLTKTSLITHLRDRHCRGEAQAVTKHSLLSDLVVFERAEVTFKRMGLWLCGVCFKMHTLRSKCRHGNGSDFVWMELFISCFMTLLSLSLFSKGLRTVKSIPPKCRLGFSRVLKGALDEVICKPGDIYCWVSLLVLPLYLLKTFRPRSNLECKSAIKRQRQEESIVNAIRSWGMLGGSLQLLRETLAESSPSLSHVDDEGIDLGERNIKQCKRKISDGHYTAAVRVLSSSGVAPYSDATLEDLKTKHHFKPAPSLPNIPLDHHHLIASSTVVLDMIKSFPHGTSCWRDRLRTQHLMDCLSGSTVAVSDELVSSITQVVNLFLNGSCPKMLDDLQFRVGVSGGSEAILHAVNRLIEGSGDDVGLSILLVDFKNAFNLVDREGSHLIVMPRGAAGRSPWPVSFCLSFTSLDMGLRVYSAGDVLNYAFLASRLQSAGLQSKLLQHTGIIAFRPNFDDALCVFNTSMETDFLSNPSEIAAPKLMKKMEDHTSDWLRTVPISGLGQTMNACSKVFVGDIYGDHAVSCAGIIGIKHRHNIVRDTLVDICYRSGISAGKEVDIGLDGGVTNHYVQQICCFTHGMGDLTSIGYGFLPFFFSSFGELEAGRGYLDEADPEILHNWNFSWLCVNHNTHGKEEDGEAVKIRIRRMELQICVSIPSGSNCPEMSVSDVIYNKQNAESLQGIGMEMMKQAPQDHVYYYTTNDGIDTSIVNSDKRSFNTKFCCSAVLNLLQNQIFSSMGQKKDNLENELARHYTKNWFASRYMKTFRKSIDVKIKDEAEFIEGQD</sequence>
<evidence type="ECO:0000313" key="1">
    <source>
        <dbReference type="EMBL" id="GJS70528.1"/>
    </source>
</evidence>
<name>A0ABQ4XYM8_9ASTR</name>
<accession>A0ABQ4XYM8</accession>
<proteinExistence type="predicted"/>
<evidence type="ECO:0008006" key="3">
    <source>
        <dbReference type="Google" id="ProtNLM"/>
    </source>
</evidence>
<dbReference type="Proteomes" id="UP001151760">
    <property type="component" value="Unassembled WGS sequence"/>
</dbReference>